<dbReference type="InterPro" id="IPR019734">
    <property type="entry name" value="TPR_rpt"/>
</dbReference>
<dbReference type="AlphaFoldDB" id="A0AAU8JID0"/>
<dbReference type="RefSeq" id="WP_054469502.1">
    <property type="nucleotide sequence ID" value="NZ_CP159837.1"/>
</dbReference>
<organism evidence="2">
    <name type="scientific">Planktothricoides raciborskii GIHE-MW2</name>
    <dbReference type="NCBI Taxonomy" id="2792601"/>
    <lineage>
        <taxon>Bacteria</taxon>
        <taxon>Bacillati</taxon>
        <taxon>Cyanobacteriota</taxon>
        <taxon>Cyanophyceae</taxon>
        <taxon>Oscillatoriophycideae</taxon>
        <taxon>Oscillatoriales</taxon>
        <taxon>Oscillatoriaceae</taxon>
        <taxon>Planktothricoides</taxon>
    </lineage>
</organism>
<evidence type="ECO:0000313" key="2">
    <source>
        <dbReference type="EMBL" id="XCM38577.1"/>
    </source>
</evidence>
<dbReference type="PANTHER" id="PTHR10098">
    <property type="entry name" value="RAPSYN-RELATED"/>
    <property type="match status" value="1"/>
</dbReference>
<dbReference type="Gene3D" id="1.25.40.10">
    <property type="entry name" value="Tetratricopeptide repeat domain"/>
    <property type="match status" value="1"/>
</dbReference>
<dbReference type="SMART" id="SM00028">
    <property type="entry name" value="TPR"/>
    <property type="match status" value="2"/>
</dbReference>
<dbReference type="PROSITE" id="PS50005">
    <property type="entry name" value="TPR"/>
    <property type="match status" value="1"/>
</dbReference>
<accession>A0AAU8JID0</accession>
<dbReference type="EMBL" id="CP159837">
    <property type="protein sequence ID" value="XCM38577.1"/>
    <property type="molecule type" value="Genomic_DNA"/>
</dbReference>
<feature type="repeat" description="TPR" evidence="1">
    <location>
        <begin position="92"/>
        <end position="125"/>
    </location>
</feature>
<gene>
    <name evidence="2" type="ORF">ABWT76_001434</name>
</gene>
<reference evidence="2" key="1">
    <citation type="submission" date="2024-07" db="EMBL/GenBank/DDBJ databases">
        <authorList>
            <person name="Kim Y.J."/>
            <person name="Jeong J.Y."/>
        </authorList>
    </citation>
    <scope>NUCLEOTIDE SEQUENCE</scope>
    <source>
        <strain evidence="2">GIHE-MW2</strain>
    </source>
</reference>
<dbReference type="InterPro" id="IPR011990">
    <property type="entry name" value="TPR-like_helical_dom_sf"/>
</dbReference>
<dbReference type="SUPFAM" id="SSF48452">
    <property type="entry name" value="TPR-like"/>
    <property type="match status" value="1"/>
</dbReference>
<proteinExistence type="predicted"/>
<sequence>MRLAQKVFSLICSTILLSITCPGSVKLGQESIIRGFFPPQAVAQTETEIKAAHKLLLQGIQQYETSQFREALQSWEAALALYQQITYRQGIANSLNNLGTAYYSLGDYARAIEHLQQSWEIFREIGDRDRIAIFLNNLGEVYSSLIEIALTVAERGRARAFVELFNQRLSQNSEFNIEPPNIESEQIQKIAAAHHATIVIYSNM</sequence>
<evidence type="ECO:0000256" key="1">
    <source>
        <dbReference type="PROSITE-ProRule" id="PRU00339"/>
    </source>
</evidence>
<name>A0AAU8JID0_9CYAN</name>
<keyword evidence="1" id="KW-0802">TPR repeat</keyword>
<dbReference type="Pfam" id="PF13424">
    <property type="entry name" value="TPR_12"/>
    <property type="match status" value="1"/>
</dbReference>
<protein>
    <submittedName>
        <fullName evidence="2">Tetratricopeptide repeat protein</fullName>
    </submittedName>
</protein>